<evidence type="ECO:0000313" key="8">
    <source>
        <dbReference type="EMBL" id="RCX32856.1"/>
    </source>
</evidence>
<dbReference type="AlphaFoldDB" id="A0A369CJH8"/>
<keyword evidence="9" id="KW-1185">Reference proteome</keyword>
<evidence type="ECO:0000256" key="6">
    <source>
        <dbReference type="ARBA" id="ARBA00023002"/>
    </source>
</evidence>
<evidence type="ECO:0000256" key="4">
    <source>
        <dbReference type="ARBA" id="ARBA00022596"/>
    </source>
</evidence>
<dbReference type="PANTHER" id="PTHR42958">
    <property type="entry name" value="HYDROGENASE-2 LARGE CHAIN"/>
    <property type="match status" value="1"/>
</dbReference>
<keyword evidence="7" id="KW-0460">Magnesium</keyword>
<comment type="cofactor">
    <cofactor evidence="7">
        <name>Fe cation</name>
        <dbReference type="ChEBI" id="CHEBI:24875"/>
    </cofactor>
</comment>
<proteinExistence type="inferred from homology"/>
<evidence type="ECO:0000256" key="7">
    <source>
        <dbReference type="PIRSR" id="PIRSR601501-1"/>
    </source>
</evidence>
<dbReference type="PANTHER" id="PTHR42958:SF4">
    <property type="entry name" value="HYDROGENASE EXPRESSION_FORMATION PROTEIN HUPK"/>
    <property type="match status" value="1"/>
</dbReference>
<feature type="binding site" evidence="7">
    <location>
        <position position="60"/>
    </location>
    <ligand>
        <name>Ni(2+)</name>
        <dbReference type="ChEBI" id="CHEBI:49786"/>
    </ligand>
</feature>
<sequence>MARITVGPFNRVEGDLEVHLDVEGDRVAGARVNSPLYRGFEQILQDKDPLDTLVIVPRICGICSVSQSAAAAAALAQAQGLEPPPNGELALNLLLACENLADHLTHFYLFFMPDFARPVYAGEPWFEAAAGRFRALTGSAGREALAARAQFLHLMGMLAGKWPHTLSLRPGGSTRPVEAQERVRLLAILAAFRRFLEHTLFGDALEAVAALDSDAALRTWTAQAPGRGDFRRFLAIADALGLERLGRAADRFMSYGSYPAGGERLFRAGVWDGSPRPLDPAAIAEDLSHSWMDGPAEPLHPAAGLTRPDADRAAAYSWCKAPRLGGAVVEVGALARQVVDGHPLVRELVAAGGGNVRNRVVARLLEIARVVPEMERWVRTLRPGAPFCHHAPRPEAAAGAGLVEAARGSLGHWLEVRGGRIHNYQIIAPTTWNFSPRDAGGTPGPLEQALVGAPVRAGETDPVAVQHIVRSFDPCMVCTVH</sequence>
<evidence type="ECO:0000313" key="9">
    <source>
        <dbReference type="Proteomes" id="UP000252707"/>
    </source>
</evidence>
<evidence type="ECO:0000256" key="3">
    <source>
        <dbReference type="ARBA" id="ARBA00009292"/>
    </source>
</evidence>
<dbReference type="InterPro" id="IPR018194">
    <property type="entry name" value="Ni-dep_hyd_lsu_Ni_BS"/>
</dbReference>
<dbReference type="InterPro" id="IPR050867">
    <property type="entry name" value="NiFe/NiFeSe_hydrgnase_LSU"/>
</dbReference>
<feature type="binding site" evidence="7">
    <location>
        <position position="63"/>
    </location>
    <ligand>
        <name>Ni(2+)</name>
        <dbReference type="ChEBI" id="CHEBI:49786"/>
    </ligand>
</feature>
<dbReference type="RefSeq" id="WP_114277759.1">
    <property type="nucleotide sequence ID" value="NZ_QPJY01000001.1"/>
</dbReference>
<comment type="cofactor">
    <cofactor evidence="1 7">
        <name>Ni(2+)</name>
        <dbReference type="ChEBI" id="CHEBI:49786"/>
    </cofactor>
</comment>
<keyword evidence="6" id="KW-0560">Oxidoreductase</keyword>
<dbReference type="Pfam" id="PF00374">
    <property type="entry name" value="NiFeSe_Hases"/>
    <property type="match status" value="2"/>
</dbReference>
<dbReference type="GO" id="GO:0008901">
    <property type="term" value="F:ferredoxin hydrogenase activity"/>
    <property type="evidence" value="ECO:0007669"/>
    <property type="project" value="InterPro"/>
</dbReference>
<comment type="caution">
    <text evidence="8">The sequence shown here is derived from an EMBL/GenBank/DDBJ whole genome shotgun (WGS) entry which is preliminary data.</text>
</comment>
<evidence type="ECO:0000256" key="1">
    <source>
        <dbReference type="ARBA" id="ARBA00001967"/>
    </source>
</evidence>
<dbReference type="GO" id="GO:0016151">
    <property type="term" value="F:nickel cation binding"/>
    <property type="evidence" value="ECO:0007669"/>
    <property type="project" value="InterPro"/>
</dbReference>
<dbReference type="Proteomes" id="UP000252707">
    <property type="component" value="Unassembled WGS sequence"/>
</dbReference>
<feature type="binding site" evidence="7">
    <location>
        <position position="41"/>
    </location>
    <ligand>
        <name>Mg(2+)</name>
        <dbReference type="ChEBI" id="CHEBI:18420"/>
    </ligand>
</feature>
<keyword evidence="5 7" id="KW-0479">Metal-binding</keyword>
<organism evidence="8 9">
    <name type="scientific">Thioalbus denitrificans</name>
    <dbReference type="NCBI Taxonomy" id="547122"/>
    <lineage>
        <taxon>Bacteria</taxon>
        <taxon>Pseudomonadati</taxon>
        <taxon>Pseudomonadota</taxon>
        <taxon>Gammaproteobacteria</taxon>
        <taxon>Chromatiales</taxon>
        <taxon>Ectothiorhodospiraceae</taxon>
        <taxon>Thioalbus</taxon>
    </lineage>
</organism>
<evidence type="ECO:0000256" key="2">
    <source>
        <dbReference type="ARBA" id="ARBA00004196"/>
    </source>
</evidence>
<feature type="binding site" evidence="7">
    <location>
        <position position="426"/>
    </location>
    <ligand>
        <name>Mg(2+)</name>
        <dbReference type="ChEBI" id="CHEBI:18420"/>
    </ligand>
</feature>
<feature type="binding site" evidence="7">
    <location>
        <position position="481"/>
    </location>
    <ligand>
        <name>Mg(2+)</name>
        <dbReference type="ChEBI" id="CHEBI:18420"/>
    </ligand>
</feature>
<accession>A0A369CJH8</accession>
<dbReference type="PROSITE" id="PS00507">
    <property type="entry name" value="NI_HGENASE_L_1"/>
    <property type="match status" value="1"/>
</dbReference>
<feature type="binding site" evidence="7">
    <location>
        <position position="63"/>
    </location>
    <ligand>
        <name>Fe cation</name>
        <dbReference type="ChEBI" id="CHEBI:24875"/>
    </ligand>
</feature>
<dbReference type="SUPFAM" id="SSF56762">
    <property type="entry name" value="HydB/Nqo4-like"/>
    <property type="match status" value="1"/>
</dbReference>
<dbReference type="InterPro" id="IPR029014">
    <property type="entry name" value="NiFe-Hase_large"/>
</dbReference>
<protein>
    <submittedName>
        <fullName evidence="8">Hydrogenase large subunit</fullName>
    </submittedName>
</protein>
<comment type="similarity">
    <text evidence="3">Belongs to the [NiFe]/[NiFeSe] hydrogenase large subunit family.</text>
</comment>
<feature type="binding site" evidence="7">
    <location>
        <position position="475"/>
    </location>
    <ligand>
        <name>Ni(2+)</name>
        <dbReference type="ChEBI" id="CHEBI:49786"/>
    </ligand>
</feature>
<dbReference type="OrthoDB" id="9761717at2"/>
<gene>
    <name evidence="8" type="ORF">DFQ59_101154</name>
</gene>
<evidence type="ECO:0000256" key="5">
    <source>
        <dbReference type="ARBA" id="ARBA00022723"/>
    </source>
</evidence>
<feature type="binding site" evidence="7">
    <location>
        <position position="478"/>
    </location>
    <ligand>
        <name>Fe cation</name>
        <dbReference type="ChEBI" id="CHEBI:24875"/>
    </ligand>
</feature>
<dbReference type="Gene3D" id="1.10.645.10">
    <property type="entry name" value="Cytochrome-c3 Hydrogenase, chain B"/>
    <property type="match status" value="1"/>
</dbReference>
<name>A0A369CJH8_9GAMM</name>
<keyword evidence="7" id="KW-0408">Iron</keyword>
<reference evidence="8 9" key="1">
    <citation type="submission" date="2018-07" db="EMBL/GenBank/DDBJ databases">
        <title>Genomic Encyclopedia of Type Strains, Phase IV (KMG-IV): sequencing the most valuable type-strain genomes for metagenomic binning, comparative biology and taxonomic classification.</title>
        <authorList>
            <person name="Goeker M."/>
        </authorList>
    </citation>
    <scope>NUCLEOTIDE SEQUENCE [LARGE SCALE GENOMIC DNA]</scope>
    <source>
        <strain evidence="8 9">DSM 26407</strain>
    </source>
</reference>
<dbReference type="GO" id="GO:0030313">
    <property type="term" value="C:cell envelope"/>
    <property type="evidence" value="ECO:0007669"/>
    <property type="project" value="UniProtKB-SubCell"/>
</dbReference>
<dbReference type="InterPro" id="IPR001501">
    <property type="entry name" value="Ni-dep_hyd_lsu"/>
</dbReference>
<comment type="subcellular location">
    <subcellularLocation>
        <location evidence="2">Cell envelope</location>
    </subcellularLocation>
</comment>
<keyword evidence="4 7" id="KW-0533">Nickel</keyword>
<dbReference type="EMBL" id="QPJY01000001">
    <property type="protein sequence ID" value="RCX32856.1"/>
    <property type="molecule type" value="Genomic_DNA"/>
</dbReference>